<dbReference type="Pfam" id="PF02995">
    <property type="entry name" value="DUF229"/>
    <property type="match status" value="1"/>
</dbReference>
<dbReference type="GeneID" id="118266804"/>
<dbReference type="OrthoDB" id="413313at2759"/>
<reference evidence="3" key="1">
    <citation type="submission" date="2025-08" db="UniProtKB">
        <authorList>
            <consortium name="RefSeq"/>
        </authorList>
    </citation>
    <scope>IDENTIFICATION</scope>
    <source>
        <tissue evidence="3">Whole larval tissue</tissue>
    </source>
</reference>
<dbReference type="AlphaFoldDB" id="A0A9R0D0S1"/>
<dbReference type="Proteomes" id="UP000829999">
    <property type="component" value="Chromosome 23"/>
</dbReference>
<evidence type="ECO:0000313" key="3">
    <source>
        <dbReference type="RefSeq" id="XP_035436272.2"/>
    </source>
</evidence>
<dbReference type="SUPFAM" id="SSF53649">
    <property type="entry name" value="Alkaline phosphatase-like"/>
    <property type="match status" value="1"/>
</dbReference>
<dbReference type="Gene3D" id="3.40.720.10">
    <property type="entry name" value="Alkaline Phosphatase, subunit A"/>
    <property type="match status" value="1"/>
</dbReference>
<sequence length="703" mass="81711">MERNNNKVRLFFKKLSRIFWGPVVRFRKFIRKWNMKQIKIIIAISVTFIFIGFVTSLFRLRRNIMKPTSRMSPTEAYWLGTPMRHVPFDEVYKDIRPNNNNINNTQNDYVIDDEQQAPAGMVETLGCNIPVAMIDYEKYIVNSTKTKNDMCGVRAVFLRKHDDDKVIARIKMQIMSQYATNGGNFKCCYRFIVDAVQYARDRPRLMFSNCTYFKDATIITLRSDFINVICSELSPNGTKQIIYDDMYVFSKKINFTKPKERKCKVQYNVLILGMDSMSLPRAVKTMPRTAAYLNENHWLGFRGYHKVADNSLPNIMAALTGKNMSSIIQKCHGSMDACNRYLIWKTFKDAGYVTAYGEDNLKIANTFIKDYAFRRAPTDHYLQPFFLKGENNRRNRTSVCTGKISSGQQLLDYALDFANTYKKDSFFGFFWINSFSYDEKSRPEEADKLIENFLNQLTYTGIMSNTFIIILSDHGLRFGNHRLKMEGFYDDRMPMNFMWVPFIFKGKYSYEFRALAINQHRLMTPYDIYSTLLEIKMISLCSNASVPAPEGCRNCHSIFELISGNRTCKDAAIHKKWCTCHKLYPLATNDPIGIKSVNVVVDYIKRMTVNIATQRCWSCKVPSLKHIHRIHFYYNFIGDSSEIYYVIAITLTPGNATYEATVLRKDDYSIVGPLSFISYYKGLGMCALNRQDRLFCVCQKENC</sequence>
<feature type="transmembrane region" description="Helical" evidence="1">
    <location>
        <begin position="40"/>
        <end position="60"/>
    </location>
</feature>
<proteinExistence type="predicted"/>
<dbReference type="InterPro" id="IPR017850">
    <property type="entry name" value="Alkaline_phosphatase_core_sf"/>
</dbReference>
<organism evidence="2 3">
    <name type="scientific">Spodoptera frugiperda</name>
    <name type="common">Fall armyworm</name>
    <dbReference type="NCBI Taxonomy" id="7108"/>
    <lineage>
        <taxon>Eukaryota</taxon>
        <taxon>Metazoa</taxon>
        <taxon>Ecdysozoa</taxon>
        <taxon>Arthropoda</taxon>
        <taxon>Hexapoda</taxon>
        <taxon>Insecta</taxon>
        <taxon>Pterygota</taxon>
        <taxon>Neoptera</taxon>
        <taxon>Endopterygota</taxon>
        <taxon>Lepidoptera</taxon>
        <taxon>Glossata</taxon>
        <taxon>Ditrysia</taxon>
        <taxon>Noctuoidea</taxon>
        <taxon>Noctuidae</taxon>
        <taxon>Amphipyrinae</taxon>
        <taxon>Spodoptera</taxon>
    </lineage>
</organism>
<dbReference type="FunFam" id="3.40.720.10:FF:000017">
    <property type="entry name" value="Predicted protein"/>
    <property type="match status" value="1"/>
</dbReference>
<protein>
    <submittedName>
        <fullName evidence="3">Uncharacterized protein LOC118266804</fullName>
    </submittedName>
</protein>
<gene>
    <name evidence="3" type="primary">LOC118266804</name>
</gene>
<evidence type="ECO:0000313" key="2">
    <source>
        <dbReference type="Proteomes" id="UP000829999"/>
    </source>
</evidence>
<keyword evidence="2" id="KW-1185">Reference proteome</keyword>
<dbReference type="GO" id="GO:0005615">
    <property type="term" value="C:extracellular space"/>
    <property type="evidence" value="ECO:0007669"/>
    <property type="project" value="TreeGrafter"/>
</dbReference>
<keyword evidence="1" id="KW-0812">Transmembrane</keyword>
<name>A0A9R0D0S1_SPOFR</name>
<dbReference type="CDD" id="cd16021">
    <property type="entry name" value="ALP_like"/>
    <property type="match status" value="1"/>
</dbReference>
<dbReference type="PANTHER" id="PTHR10974:SF9">
    <property type="entry name" value="DUF229 DOMAIN CONTAINING PROTEIN-RELATED"/>
    <property type="match status" value="1"/>
</dbReference>
<evidence type="ECO:0000256" key="1">
    <source>
        <dbReference type="SAM" id="Phobius"/>
    </source>
</evidence>
<keyword evidence="1" id="KW-1133">Transmembrane helix</keyword>
<keyword evidence="1" id="KW-0472">Membrane</keyword>
<dbReference type="InterPro" id="IPR004245">
    <property type="entry name" value="DUF229"/>
</dbReference>
<dbReference type="RefSeq" id="XP_035436272.2">
    <property type="nucleotide sequence ID" value="XM_035580379.2"/>
</dbReference>
<accession>A0A9R0D0S1</accession>
<dbReference type="PANTHER" id="PTHR10974">
    <property type="entry name" value="FI08016P-RELATED"/>
    <property type="match status" value="1"/>
</dbReference>